<feature type="region of interest" description="Disordered" evidence="2">
    <location>
        <begin position="270"/>
        <end position="289"/>
    </location>
</feature>
<dbReference type="Gene3D" id="1.20.58.740">
    <property type="match status" value="1"/>
</dbReference>
<dbReference type="Pfam" id="PF20422">
    <property type="entry name" value="DHR-2_Lobe_B"/>
    <property type="match status" value="1"/>
</dbReference>
<dbReference type="InterPro" id="IPR027357">
    <property type="entry name" value="DOCKER_dom"/>
</dbReference>
<dbReference type="PANTHER" id="PTHR23317">
    <property type="entry name" value="DEDICATOR OF CYTOKINESIS DOCK"/>
    <property type="match status" value="1"/>
</dbReference>
<evidence type="ECO:0000256" key="2">
    <source>
        <dbReference type="SAM" id="MobiDB-lite"/>
    </source>
</evidence>
<dbReference type="InterPro" id="IPR043162">
    <property type="entry name" value="DOCK_C_lobe_C"/>
</dbReference>
<dbReference type="InterPro" id="IPR046770">
    <property type="entry name" value="DOCKER_Lobe_B"/>
</dbReference>
<dbReference type="Proteomes" id="UP000242450">
    <property type="component" value="Chromosome 9"/>
</dbReference>
<dbReference type="InterPro" id="IPR026791">
    <property type="entry name" value="DOCK"/>
</dbReference>
<dbReference type="PANTHER" id="PTHR23317:SF65">
    <property type="entry name" value="DEDICATOR OF CYTOKINESIS PROTEIN 6"/>
    <property type="match status" value="1"/>
</dbReference>
<sequence length="332" mass="37425">MTLSFCPWLPPPCPGAHPTLPGSALPQRVFGTYFRVGFYGARFGDLDEQEFEFYTERFGEDVVEIIKDSNPVDKTKLDPQKAYIQITYVEPHFDTYELKDRVTYFDRNYGLRTFLFCTPFTPDGRAHGELPEQHKRKTLLSTAHAFPYIKTRIRVCHREETVLTPVEVAIEDMQKKTRELAFATEQDPPDAKMLQMVLQGSVGPTGPLEVAQVFLAEIPEDPKLFRHHNKLRLCFKDFCKNATIPACGRLCSLCLHSACPSCWRQTQPASEQVSGRLTSEPTGPEATPRGTRTLASATCAFLTVSPTAHLAVRRPHHAWGWALCSSVLVCVH</sequence>
<dbReference type="EMBL" id="MKHE01000009">
    <property type="protein sequence ID" value="OWK12433.1"/>
    <property type="molecule type" value="Genomic_DNA"/>
</dbReference>
<dbReference type="AlphaFoldDB" id="A0A212D2I9"/>
<keyword evidence="5" id="KW-1185">Reference proteome</keyword>
<protein>
    <submittedName>
        <fullName evidence="4">DOCK6</fullName>
    </submittedName>
</protein>
<proteinExistence type="inferred from homology"/>
<dbReference type="PROSITE" id="PS51651">
    <property type="entry name" value="DOCKER"/>
    <property type="match status" value="1"/>
</dbReference>
<organism evidence="4 5">
    <name type="scientific">Cervus elaphus hippelaphus</name>
    <name type="common">European red deer</name>
    <dbReference type="NCBI Taxonomy" id="46360"/>
    <lineage>
        <taxon>Eukaryota</taxon>
        <taxon>Metazoa</taxon>
        <taxon>Chordata</taxon>
        <taxon>Craniata</taxon>
        <taxon>Vertebrata</taxon>
        <taxon>Euteleostomi</taxon>
        <taxon>Mammalia</taxon>
        <taxon>Eutheria</taxon>
        <taxon>Laurasiatheria</taxon>
        <taxon>Artiodactyla</taxon>
        <taxon>Ruminantia</taxon>
        <taxon>Pecora</taxon>
        <taxon>Cervidae</taxon>
        <taxon>Cervinae</taxon>
        <taxon>Cervus</taxon>
    </lineage>
</organism>
<feature type="compositionally biased region" description="Polar residues" evidence="2">
    <location>
        <begin position="270"/>
        <end position="281"/>
    </location>
</feature>
<dbReference type="GO" id="GO:0005829">
    <property type="term" value="C:cytosol"/>
    <property type="evidence" value="ECO:0007669"/>
    <property type="project" value="TreeGrafter"/>
</dbReference>
<comment type="similarity">
    <text evidence="1">Belongs to the DOCK family.</text>
</comment>
<evidence type="ECO:0000313" key="5">
    <source>
        <dbReference type="Proteomes" id="UP000242450"/>
    </source>
</evidence>
<dbReference type="GO" id="GO:0005085">
    <property type="term" value="F:guanyl-nucleotide exchange factor activity"/>
    <property type="evidence" value="ECO:0007669"/>
    <property type="project" value="InterPro"/>
</dbReference>
<evidence type="ECO:0000259" key="3">
    <source>
        <dbReference type="PROSITE" id="PS51651"/>
    </source>
</evidence>
<dbReference type="InterPro" id="IPR046773">
    <property type="entry name" value="DOCKER_Lobe_C"/>
</dbReference>
<comment type="caution">
    <text evidence="4">The sequence shown here is derived from an EMBL/GenBank/DDBJ whole genome shotgun (WGS) entry which is preliminary data.</text>
</comment>
<evidence type="ECO:0000256" key="1">
    <source>
        <dbReference type="PROSITE-ProRule" id="PRU00984"/>
    </source>
</evidence>
<feature type="domain" description="DOCKER" evidence="3">
    <location>
        <begin position="1"/>
        <end position="286"/>
    </location>
</feature>
<gene>
    <name evidence="4" type="ORF">Celaphus_00003195</name>
</gene>
<accession>A0A212D2I9</accession>
<name>A0A212D2I9_CEREH</name>
<dbReference type="OrthoDB" id="9807412at2759"/>
<dbReference type="GO" id="GO:0007264">
    <property type="term" value="P:small GTPase-mediated signal transduction"/>
    <property type="evidence" value="ECO:0007669"/>
    <property type="project" value="InterPro"/>
</dbReference>
<evidence type="ECO:0000313" key="4">
    <source>
        <dbReference type="EMBL" id="OWK12433.1"/>
    </source>
</evidence>
<reference evidence="4 5" key="1">
    <citation type="journal article" date="2018" name="Mol. Genet. Genomics">
        <title>The red deer Cervus elaphus genome CerEla1.0: sequencing, annotating, genes, and chromosomes.</title>
        <authorList>
            <person name="Bana N.A."/>
            <person name="Nyiri A."/>
            <person name="Nagy J."/>
            <person name="Frank K."/>
            <person name="Nagy T."/>
            <person name="Steger V."/>
            <person name="Schiller M."/>
            <person name="Lakatos P."/>
            <person name="Sugar L."/>
            <person name="Horn P."/>
            <person name="Barta E."/>
            <person name="Orosz L."/>
        </authorList>
    </citation>
    <scope>NUCLEOTIDE SEQUENCE [LARGE SCALE GENOMIC DNA]</scope>
    <source>
        <strain evidence="4">Hungarian</strain>
    </source>
</reference>
<dbReference type="Pfam" id="PF20421">
    <property type="entry name" value="DHR-2_Lobe_C"/>
    <property type="match status" value="1"/>
</dbReference>